<keyword evidence="5" id="KW-0418">Kinase</keyword>
<evidence type="ECO:0000256" key="6">
    <source>
        <dbReference type="SAM" id="Phobius"/>
    </source>
</evidence>
<protein>
    <recommendedName>
        <fullName evidence="2">histidine kinase</fullName>
        <ecNumber evidence="2">2.7.13.3</ecNumber>
    </recommendedName>
</protein>
<keyword evidence="6" id="KW-0812">Transmembrane</keyword>
<dbReference type="RefSeq" id="WP_089834005.1">
    <property type="nucleotide sequence ID" value="NZ_FOXC01000065.1"/>
</dbReference>
<dbReference type="PANTHER" id="PTHR43304">
    <property type="entry name" value="PHYTOCHROME-LIKE PROTEIN CPH1"/>
    <property type="match status" value="1"/>
</dbReference>
<evidence type="ECO:0000313" key="9">
    <source>
        <dbReference type="Proteomes" id="UP000242243"/>
    </source>
</evidence>
<evidence type="ECO:0000256" key="3">
    <source>
        <dbReference type="ARBA" id="ARBA00022553"/>
    </source>
</evidence>
<sequence>MVENYLKCELYDLVKNDSVIFEYIQMDMLDGMWYWDLEHSENEWLSPKFWKTLGYNPEEKKHLSSEWHDIIHQEDLKLATESFHKHCENPNHPYDQVVRYEHKEGTTVWMRCRGLVIRDEFGRDKRMLGSHTDITDSKKVESDLSRLTREYEKVFNGTQDAMFLMKVISNSHFQYVRNNLAHQNKTGLKLEDIRDKTPGDLLGEEVGKIVSENYQTGVNKTSDIKSKIISKRNSILFTNLHYGFKSVFIYYLYISMTYGLTLYFSSDNLSFDNLRFIYIIKNIIIKNLYVLS</sequence>
<dbReference type="GO" id="GO:0004673">
    <property type="term" value="F:protein histidine kinase activity"/>
    <property type="evidence" value="ECO:0007669"/>
    <property type="project" value="UniProtKB-EC"/>
</dbReference>
<evidence type="ECO:0000256" key="4">
    <source>
        <dbReference type="ARBA" id="ARBA00022679"/>
    </source>
</evidence>
<dbReference type="CDD" id="cd00130">
    <property type="entry name" value="PAS"/>
    <property type="match status" value="1"/>
</dbReference>
<keyword evidence="6" id="KW-1133">Transmembrane helix</keyword>
<dbReference type="PROSITE" id="PS50113">
    <property type="entry name" value="PAC"/>
    <property type="match status" value="1"/>
</dbReference>
<feature type="transmembrane region" description="Helical" evidence="6">
    <location>
        <begin position="235"/>
        <end position="254"/>
    </location>
</feature>
<name>A0A1I5T738_9BACI</name>
<dbReference type="Gene3D" id="3.30.450.20">
    <property type="entry name" value="PAS domain"/>
    <property type="match status" value="1"/>
</dbReference>
<evidence type="ECO:0000259" key="7">
    <source>
        <dbReference type="PROSITE" id="PS50113"/>
    </source>
</evidence>
<accession>A0A1I5T738</accession>
<dbReference type="EMBL" id="FOXC01000065">
    <property type="protein sequence ID" value="SFP78852.1"/>
    <property type="molecule type" value="Genomic_DNA"/>
</dbReference>
<dbReference type="InterPro" id="IPR000700">
    <property type="entry name" value="PAS-assoc_C"/>
</dbReference>
<reference evidence="8 9" key="1">
    <citation type="submission" date="2016-10" db="EMBL/GenBank/DDBJ databases">
        <authorList>
            <person name="de Groot N.N."/>
        </authorList>
    </citation>
    <scope>NUCLEOTIDE SEQUENCE [LARGE SCALE GENOMIC DNA]</scope>
    <source>
        <strain evidence="8 9">DSM 17073</strain>
    </source>
</reference>
<organism evidence="8 9">
    <name type="scientific">Halolactibacillus halophilus</name>
    <dbReference type="NCBI Taxonomy" id="306540"/>
    <lineage>
        <taxon>Bacteria</taxon>
        <taxon>Bacillati</taxon>
        <taxon>Bacillota</taxon>
        <taxon>Bacilli</taxon>
        <taxon>Bacillales</taxon>
        <taxon>Bacillaceae</taxon>
        <taxon>Halolactibacillus</taxon>
    </lineage>
</organism>
<dbReference type="InterPro" id="IPR001610">
    <property type="entry name" value="PAC"/>
</dbReference>
<dbReference type="AlphaFoldDB" id="A0A1I5T738"/>
<feature type="transmembrane region" description="Helical" evidence="6">
    <location>
        <begin position="274"/>
        <end position="291"/>
    </location>
</feature>
<dbReference type="InterPro" id="IPR052162">
    <property type="entry name" value="Sensor_kinase/Photoreceptor"/>
</dbReference>
<dbReference type="Pfam" id="PF08447">
    <property type="entry name" value="PAS_3"/>
    <property type="match status" value="1"/>
</dbReference>
<dbReference type="EC" id="2.7.13.3" evidence="2"/>
<dbReference type="InterPro" id="IPR013655">
    <property type="entry name" value="PAS_fold_3"/>
</dbReference>
<dbReference type="Proteomes" id="UP000242243">
    <property type="component" value="Unassembled WGS sequence"/>
</dbReference>
<keyword evidence="6" id="KW-0472">Membrane</keyword>
<evidence type="ECO:0000256" key="5">
    <source>
        <dbReference type="ARBA" id="ARBA00022777"/>
    </source>
</evidence>
<keyword evidence="4" id="KW-0808">Transferase</keyword>
<gene>
    <name evidence="8" type="ORF">SAMN05421839_1655</name>
</gene>
<keyword evidence="3" id="KW-0597">Phosphoprotein</keyword>
<dbReference type="PANTHER" id="PTHR43304:SF1">
    <property type="entry name" value="PAC DOMAIN-CONTAINING PROTEIN"/>
    <property type="match status" value="1"/>
</dbReference>
<evidence type="ECO:0000256" key="2">
    <source>
        <dbReference type="ARBA" id="ARBA00012438"/>
    </source>
</evidence>
<dbReference type="NCBIfam" id="TIGR00229">
    <property type="entry name" value="sensory_box"/>
    <property type="match status" value="1"/>
</dbReference>
<dbReference type="SMART" id="SM00086">
    <property type="entry name" value="PAC"/>
    <property type="match status" value="1"/>
</dbReference>
<proteinExistence type="predicted"/>
<dbReference type="STRING" id="306540.SAMN05421839_1655"/>
<dbReference type="InterPro" id="IPR035965">
    <property type="entry name" value="PAS-like_dom_sf"/>
</dbReference>
<feature type="domain" description="PAC" evidence="7">
    <location>
        <begin position="94"/>
        <end position="146"/>
    </location>
</feature>
<comment type="catalytic activity">
    <reaction evidence="1">
        <text>ATP + protein L-histidine = ADP + protein N-phospho-L-histidine.</text>
        <dbReference type="EC" id="2.7.13.3"/>
    </reaction>
</comment>
<evidence type="ECO:0000313" key="8">
    <source>
        <dbReference type="EMBL" id="SFP78852.1"/>
    </source>
</evidence>
<dbReference type="SUPFAM" id="SSF55785">
    <property type="entry name" value="PYP-like sensor domain (PAS domain)"/>
    <property type="match status" value="2"/>
</dbReference>
<evidence type="ECO:0000256" key="1">
    <source>
        <dbReference type="ARBA" id="ARBA00000085"/>
    </source>
</evidence>
<dbReference type="OrthoDB" id="9807021at2"/>
<dbReference type="InterPro" id="IPR000014">
    <property type="entry name" value="PAS"/>
</dbReference>